<dbReference type="Proteomes" id="UP000276133">
    <property type="component" value="Unassembled WGS sequence"/>
</dbReference>
<dbReference type="EMBL" id="REGN01002545">
    <property type="protein sequence ID" value="RNA27420.1"/>
    <property type="molecule type" value="Genomic_DNA"/>
</dbReference>
<name>A0A3M7RVE4_BRAPC</name>
<accession>A0A3M7RVE4</accession>
<keyword evidence="2" id="KW-1185">Reference proteome</keyword>
<reference evidence="1 2" key="1">
    <citation type="journal article" date="2018" name="Sci. Rep.">
        <title>Genomic signatures of local adaptation to the degree of environmental predictability in rotifers.</title>
        <authorList>
            <person name="Franch-Gras L."/>
            <person name="Hahn C."/>
            <person name="Garcia-Roger E.M."/>
            <person name="Carmona M.J."/>
            <person name="Serra M."/>
            <person name="Gomez A."/>
        </authorList>
    </citation>
    <scope>NUCLEOTIDE SEQUENCE [LARGE SCALE GENOMIC DNA]</scope>
    <source>
        <strain evidence="1">HYR1</strain>
    </source>
</reference>
<proteinExistence type="predicted"/>
<evidence type="ECO:0000313" key="1">
    <source>
        <dbReference type="EMBL" id="RNA27420.1"/>
    </source>
</evidence>
<organism evidence="1 2">
    <name type="scientific">Brachionus plicatilis</name>
    <name type="common">Marine rotifer</name>
    <name type="synonym">Brachionus muelleri</name>
    <dbReference type="NCBI Taxonomy" id="10195"/>
    <lineage>
        <taxon>Eukaryota</taxon>
        <taxon>Metazoa</taxon>
        <taxon>Spiralia</taxon>
        <taxon>Gnathifera</taxon>
        <taxon>Rotifera</taxon>
        <taxon>Eurotatoria</taxon>
        <taxon>Monogononta</taxon>
        <taxon>Pseudotrocha</taxon>
        <taxon>Ploima</taxon>
        <taxon>Brachionidae</taxon>
        <taxon>Brachionus</taxon>
    </lineage>
</organism>
<protein>
    <submittedName>
        <fullName evidence="1">Uncharacterized protein</fullName>
    </submittedName>
</protein>
<gene>
    <name evidence="1" type="ORF">BpHYR1_007397</name>
</gene>
<evidence type="ECO:0000313" key="2">
    <source>
        <dbReference type="Proteomes" id="UP000276133"/>
    </source>
</evidence>
<comment type="caution">
    <text evidence="1">The sequence shown here is derived from an EMBL/GenBank/DDBJ whole genome shotgun (WGS) entry which is preliminary data.</text>
</comment>
<dbReference type="AlphaFoldDB" id="A0A3M7RVE4"/>
<sequence length="60" mass="7270">MFGGRLVFSQLDFRQMFMKILVSLTNLLLQQNLNKDNFFVRKRQSSTRAYTRSYKFLEQD</sequence>